<accession>A0A9W8HWK9</accession>
<feature type="region of interest" description="Disordered" evidence="1">
    <location>
        <begin position="37"/>
        <end position="64"/>
    </location>
</feature>
<protein>
    <submittedName>
        <fullName evidence="2">Uncharacterized protein</fullName>
    </submittedName>
</protein>
<evidence type="ECO:0000313" key="2">
    <source>
        <dbReference type="EMBL" id="KAJ2800020.1"/>
    </source>
</evidence>
<sequence>MSSVETLDVLRNLTRHRTSKKVRKERARKNLDAFIRKPGANESQPNSTIKAKASKAPQRSKAKIGRVVKSDTQLKLDRNAATLRAADRLVTTKCQDLHRDVLELMRAKEERRQPKLKRKKKLTFFDFKDVVS</sequence>
<dbReference type="EMBL" id="JANBUO010001064">
    <property type="protein sequence ID" value="KAJ2800020.1"/>
    <property type="molecule type" value="Genomic_DNA"/>
</dbReference>
<proteinExistence type="predicted"/>
<evidence type="ECO:0000313" key="3">
    <source>
        <dbReference type="Proteomes" id="UP001140094"/>
    </source>
</evidence>
<dbReference type="Proteomes" id="UP001140094">
    <property type="component" value="Unassembled WGS sequence"/>
</dbReference>
<dbReference type="OrthoDB" id="5587374at2759"/>
<organism evidence="2 3">
    <name type="scientific">Coemansia guatemalensis</name>
    <dbReference type="NCBI Taxonomy" id="2761395"/>
    <lineage>
        <taxon>Eukaryota</taxon>
        <taxon>Fungi</taxon>
        <taxon>Fungi incertae sedis</taxon>
        <taxon>Zoopagomycota</taxon>
        <taxon>Kickxellomycotina</taxon>
        <taxon>Kickxellomycetes</taxon>
        <taxon>Kickxellales</taxon>
        <taxon>Kickxellaceae</taxon>
        <taxon>Coemansia</taxon>
    </lineage>
</organism>
<keyword evidence="3" id="KW-1185">Reference proteome</keyword>
<comment type="caution">
    <text evidence="2">The sequence shown here is derived from an EMBL/GenBank/DDBJ whole genome shotgun (WGS) entry which is preliminary data.</text>
</comment>
<name>A0A9W8HWK9_9FUNG</name>
<gene>
    <name evidence="2" type="ORF">H4R20_004218</name>
</gene>
<dbReference type="AlphaFoldDB" id="A0A9W8HWK9"/>
<evidence type="ECO:0000256" key="1">
    <source>
        <dbReference type="SAM" id="MobiDB-lite"/>
    </source>
</evidence>
<reference evidence="2" key="1">
    <citation type="submission" date="2022-07" db="EMBL/GenBank/DDBJ databases">
        <title>Phylogenomic reconstructions and comparative analyses of Kickxellomycotina fungi.</title>
        <authorList>
            <person name="Reynolds N.K."/>
            <person name="Stajich J.E."/>
            <person name="Barry K."/>
            <person name="Grigoriev I.V."/>
            <person name="Crous P."/>
            <person name="Smith M.E."/>
        </authorList>
    </citation>
    <scope>NUCLEOTIDE SEQUENCE</scope>
    <source>
        <strain evidence="2">NRRL 1565</strain>
    </source>
</reference>